<sequence length="150" mass="17655">MNSNERFLYQHRILKLSENKLEQWNRNEEVDKLIFAAENGMFNIRLKCIEFLSGRIAEHDVKNLLTSMISDDVEAVSEATMKVLEQSATSELLELIKRTRKHWKIKRKKRPANSYITNVQFGDTGKARPSERLMSRLRDQQRTNQPPYGF</sequence>
<dbReference type="EMBL" id="LRDB01000050">
    <property type="protein sequence ID" value="KYG72906.1"/>
    <property type="molecule type" value="Genomic_DNA"/>
</dbReference>
<organism evidence="1 2">
    <name type="scientific">Roseivirga echinicomitans</name>
    <dbReference type="NCBI Taxonomy" id="296218"/>
    <lineage>
        <taxon>Bacteria</taxon>
        <taxon>Pseudomonadati</taxon>
        <taxon>Bacteroidota</taxon>
        <taxon>Cytophagia</taxon>
        <taxon>Cytophagales</taxon>
        <taxon>Roseivirgaceae</taxon>
        <taxon>Roseivirga</taxon>
    </lineage>
</organism>
<name>A0A150X2G5_9BACT</name>
<dbReference type="RefSeq" id="WP_068417638.1">
    <property type="nucleotide sequence ID" value="NZ_LRDB01000050.1"/>
</dbReference>
<evidence type="ECO:0000313" key="1">
    <source>
        <dbReference type="EMBL" id="KYG72906.1"/>
    </source>
</evidence>
<gene>
    <name evidence="1" type="ORF">AWN68_09410</name>
</gene>
<proteinExistence type="predicted"/>
<accession>A0A150X2G5</accession>
<dbReference type="STRING" id="296218.AWN68_09410"/>
<dbReference type="AlphaFoldDB" id="A0A150X2G5"/>
<protein>
    <submittedName>
        <fullName evidence="1">Uncharacterized protein</fullName>
    </submittedName>
</protein>
<reference evidence="1 2" key="1">
    <citation type="submission" date="2016-01" db="EMBL/GenBank/DDBJ databases">
        <title>Genome sequencing of Roseivirga echinicomitans KMM 6058.</title>
        <authorList>
            <person name="Selvaratnam C."/>
            <person name="Thevarajoo S."/>
            <person name="Goh K.M."/>
            <person name="Ee R."/>
            <person name="Chan K.-G."/>
            <person name="Chong C.S."/>
        </authorList>
    </citation>
    <scope>NUCLEOTIDE SEQUENCE [LARGE SCALE GENOMIC DNA]</scope>
    <source>
        <strain evidence="1 2">KMM 6058</strain>
    </source>
</reference>
<dbReference type="OrthoDB" id="9960606at2"/>
<comment type="caution">
    <text evidence="1">The sequence shown here is derived from an EMBL/GenBank/DDBJ whole genome shotgun (WGS) entry which is preliminary data.</text>
</comment>
<keyword evidence="2" id="KW-1185">Reference proteome</keyword>
<evidence type="ECO:0000313" key="2">
    <source>
        <dbReference type="Proteomes" id="UP000075615"/>
    </source>
</evidence>
<dbReference type="Proteomes" id="UP000075615">
    <property type="component" value="Unassembled WGS sequence"/>
</dbReference>